<organism evidence="2 3">
    <name type="scientific">Dethiosulfovibrio marinus</name>
    <dbReference type="NCBI Taxonomy" id="133532"/>
    <lineage>
        <taxon>Bacteria</taxon>
        <taxon>Thermotogati</taxon>
        <taxon>Synergistota</taxon>
        <taxon>Synergistia</taxon>
        <taxon>Synergistales</taxon>
        <taxon>Dethiosulfovibrionaceae</taxon>
        <taxon>Dethiosulfovibrio</taxon>
    </lineage>
</organism>
<gene>
    <name evidence="2" type="ORF">L2W38_03430</name>
</gene>
<evidence type="ECO:0000313" key="3">
    <source>
        <dbReference type="Proteomes" id="UP001200430"/>
    </source>
</evidence>
<dbReference type="InterPro" id="IPR052344">
    <property type="entry name" value="Transposase-related"/>
</dbReference>
<reference evidence="2 3" key="1">
    <citation type="submission" date="2022-01" db="EMBL/GenBank/DDBJ databases">
        <title>Dethiosulfovibrio faecalis sp. nov., a novel proteolytic, non-sulfur-reducing bacterium isolated from a marine aquaculture solid waste bioreactor.</title>
        <authorList>
            <person name="Grabowski S."/>
            <person name="Apolinario E."/>
            <person name="Schneider N."/>
            <person name="Marshall C.W."/>
            <person name="Sowers K.R."/>
        </authorList>
    </citation>
    <scope>NUCLEOTIDE SEQUENCE [LARGE SCALE GENOMIC DNA]</scope>
    <source>
        <strain evidence="2 3">DSM 12537</strain>
    </source>
</reference>
<dbReference type="RefSeq" id="WP_236098620.1">
    <property type="nucleotide sequence ID" value="NZ_JAKGUD010000002.1"/>
</dbReference>
<dbReference type="EMBL" id="JAKGUD010000002">
    <property type="protein sequence ID" value="MCF4141868.1"/>
    <property type="molecule type" value="Genomic_DNA"/>
</dbReference>
<keyword evidence="3" id="KW-1185">Reference proteome</keyword>
<proteinExistence type="predicted"/>
<dbReference type="Proteomes" id="UP001200430">
    <property type="component" value="Unassembled WGS sequence"/>
</dbReference>
<name>A0ABS9EKX7_9BACT</name>
<dbReference type="InterPro" id="IPR004291">
    <property type="entry name" value="Transposase_IS66_central"/>
</dbReference>
<dbReference type="PANTHER" id="PTHR33678:SF1">
    <property type="entry name" value="BLL1576 PROTEIN"/>
    <property type="match status" value="1"/>
</dbReference>
<protein>
    <submittedName>
        <fullName evidence="2">Transposase</fullName>
    </submittedName>
</protein>
<sequence>MDCNYSVALPNCCRYRIDKPFDELFASGLAQNSLSTGKRARGRPQKGKARNLMERFRDHKEEILLYARDFTIPFDNNEAERNIRNFKAKLKISGCFRTPEGVSDYAKIMSFLITAKKNSINIFKAMSMAIDGQILFLDGATE</sequence>
<dbReference type="PANTHER" id="PTHR33678">
    <property type="entry name" value="BLL1576 PROTEIN"/>
    <property type="match status" value="1"/>
</dbReference>
<dbReference type="Pfam" id="PF03050">
    <property type="entry name" value="DDE_Tnp_IS66"/>
    <property type="match status" value="1"/>
</dbReference>
<feature type="domain" description="Transposase IS66 central" evidence="1">
    <location>
        <begin position="39"/>
        <end position="102"/>
    </location>
</feature>
<accession>A0ABS9EKX7</accession>
<evidence type="ECO:0000313" key="2">
    <source>
        <dbReference type="EMBL" id="MCF4141868.1"/>
    </source>
</evidence>
<comment type="caution">
    <text evidence="2">The sequence shown here is derived from an EMBL/GenBank/DDBJ whole genome shotgun (WGS) entry which is preliminary data.</text>
</comment>
<evidence type="ECO:0000259" key="1">
    <source>
        <dbReference type="Pfam" id="PF03050"/>
    </source>
</evidence>